<dbReference type="EMBL" id="CCWP01000038">
    <property type="protein sequence ID" value="CEF04388.1"/>
    <property type="molecule type" value="Genomic_DNA"/>
</dbReference>
<proteinExistence type="predicted"/>
<name>A0ABM9R6D8_BIFLI</name>
<evidence type="ECO:0000313" key="2">
    <source>
        <dbReference type="Proteomes" id="UP000043107"/>
    </source>
</evidence>
<dbReference type="Proteomes" id="UP000043107">
    <property type="component" value="Unassembled WGS sequence"/>
</dbReference>
<reference evidence="1 2" key="1">
    <citation type="submission" date="2014-09" db="EMBL/GenBank/DDBJ databases">
        <authorList>
            <person name="Bertelli C."/>
        </authorList>
    </citation>
    <scope>NUCLEOTIDE SEQUENCE [LARGE SCALE GENOMIC DNA]</scope>
    <source>
        <strain evidence="1 2">BIC1401111250</strain>
    </source>
</reference>
<sequence>MLSSSGASSMSCAMLMCTRPDRSRLRLVLSAFQILRVRPSVRQSMAPPPTMLESMLFRLVPNE</sequence>
<comment type="caution">
    <text evidence="1">The sequence shown here is derived from an EMBL/GenBank/DDBJ whole genome shotgun (WGS) entry which is preliminary data.</text>
</comment>
<gene>
    <name evidence="1" type="ORF">BLIC_c02001</name>
</gene>
<accession>A0ABM9R6D8</accession>
<protein>
    <submittedName>
        <fullName evidence="1">Uncharacterized protein</fullName>
    </submittedName>
</protein>
<organism evidence="1 2">
    <name type="scientific">Bifidobacterium longum subsp. infantis</name>
    <dbReference type="NCBI Taxonomy" id="1682"/>
    <lineage>
        <taxon>Bacteria</taxon>
        <taxon>Bacillati</taxon>
        <taxon>Actinomycetota</taxon>
        <taxon>Actinomycetes</taxon>
        <taxon>Bifidobacteriales</taxon>
        <taxon>Bifidobacteriaceae</taxon>
        <taxon>Bifidobacterium</taxon>
    </lineage>
</organism>
<evidence type="ECO:0000313" key="1">
    <source>
        <dbReference type="EMBL" id="CEF04388.1"/>
    </source>
</evidence>
<keyword evidence="2" id="KW-1185">Reference proteome</keyword>